<dbReference type="Pfam" id="PF18765">
    <property type="entry name" value="Polbeta"/>
    <property type="match status" value="1"/>
</dbReference>
<proteinExistence type="predicted"/>
<dbReference type="PANTHER" id="PTHR43852:SF4">
    <property type="entry name" value="NUCLEOTIDYLTRANSFERASE"/>
    <property type="match status" value="1"/>
</dbReference>
<organism evidence="2 3">
    <name type="scientific">Neomoorella humiferrea</name>
    <dbReference type="NCBI Taxonomy" id="676965"/>
    <lineage>
        <taxon>Bacteria</taxon>
        <taxon>Bacillati</taxon>
        <taxon>Bacillota</taxon>
        <taxon>Clostridia</taxon>
        <taxon>Neomoorellales</taxon>
        <taxon>Neomoorellaceae</taxon>
        <taxon>Neomoorella</taxon>
    </lineage>
</organism>
<sequence>MWNTKLPVSTHLKQNGCDIVVRLSRKLEKITLSPKQLKSMADFAGRQGDVLALFLYGSYGTEWQTALSDVDLAILPMPETSWDYKRELELVAEFCHIGRSDDINVVNLHRVPVTLQMRVLETGRLLYVKDEILLADFKEMVIRRYCDFEPDLKSLYRDFDAGLREEFL</sequence>
<name>A0A2T0AS58_9FIRM</name>
<dbReference type="OrthoDB" id="1716545at2"/>
<feature type="domain" description="Polymerase beta nucleotidyltransferase" evidence="1">
    <location>
        <begin position="42"/>
        <end position="131"/>
    </location>
</feature>
<dbReference type="SUPFAM" id="SSF81301">
    <property type="entry name" value="Nucleotidyltransferase"/>
    <property type="match status" value="1"/>
</dbReference>
<dbReference type="InterPro" id="IPR052930">
    <property type="entry name" value="TA_antitoxin_MntA"/>
</dbReference>
<comment type="caution">
    <text evidence="2">The sequence shown here is derived from an EMBL/GenBank/DDBJ whole genome shotgun (WGS) entry which is preliminary data.</text>
</comment>
<dbReference type="NCBIfam" id="NF047752">
    <property type="entry name" value="MntA_antitoxin"/>
    <property type="match status" value="1"/>
</dbReference>
<dbReference type="PANTHER" id="PTHR43852">
    <property type="entry name" value="NUCLEOTIDYLTRANSFERASE"/>
    <property type="match status" value="1"/>
</dbReference>
<evidence type="ECO:0000313" key="2">
    <source>
        <dbReference type="EMBL" id="PRR72537.1"/>
    </source>
</evidence>
<evidence type="ECO:0000313" key="3">
    <source>
        <dbReference type="Proteomes" id="UP000238415"/>
    </source>
</evidence>
<dbReference type="Gene3D" id="3.30.460.10">
    <property type="entry name" value="Beta Polymerase, domain 2"/>
    <property type="match status" value="1"/>
</dbReference>
<dbReference type="RefSeq" id="WP_146127135.1">
    <property type="nucleotide sequence ID" value="NZ_CP136419.1"/>
</dbReference>
<evidence type="ECO:0000259" key="1">
    <source>
        <dbReference type="Pfam" id="PF18765"/>
    </source>
</evidence>
<keyword evidence="3" id="KW-1185">Reference proteome</keyword>
<accession>A0A2T0AS58</accession>
<reference evidence="2 3" key="1">
    <citation type="submission" date="2018-03" db="EMBL/GenBank/DDBJ databases">
        <title>Genome sequence of Moorella humiferrea DSM 23265.</title>
        <authorList>
            <person name="Poehlein A."/>
            <person name="Daniel R."/>
        </authorList>
    </citation>
    <scope>NUCLEOTIDE SEQUENCE [LARGE SCALE GENOMIC DNA]</scope>
    <source>
        <strain evidence="2 3">DSM 23265</strain>
    </source>
</reference>
<dbReference type="InterPro" id="IPR041633">
    <property type="entry name" value="Polbeta"/>
</dbReference>
<dbReference type="CDD" id="cd05403">
    <property type="entry name" value="NT_KNTase_like"/>
    <property type="match status" value="1"/>
</dbReference>
<dbReference type="AlphaFoldDB" id="A0A2T0AS58"/>
<dbReference type="EMBL" id="PVXM01000028">
    <property type="protein sequence ID" value="PRR72537.1"/>
    <property type="molecule type" value="Genomic_DNA"/>
</dbReference>
<dbReference type="InterPro" id="IPR043519">
    <property type="entry name" value="NT_sf"/>
</dbReference>
<gene>
    <name evidence="2" type="ORF">MOHU_14660</name>
</gene>
<protein>
    <recommendedName>
        <fullName evidence="1">Polymerase beta nucleotidyltransferase domain-containing protein</fullName>
    </recommendedName>
</protein>
<dbReference type="Proteomes" id="UP000238415">
    <property type="component" value="Unassembled WGS sequence"/>
</dbReference>